<feature type="site" description="Required for activity" evidence="15">
    <location>
        <position position="367"/>
    </location>
</feature>
<dbReference type="RefSeq" id="WP_200291248.1">
    <property type="nucleotide sequence ID" value="NZ_CP067013.1"/>
</dbReference>
<dbReference type="NCBIfam" id="TIGR00962">
    <property type="entry name" value="atpA"/>
    <property type="match status" value="1"/>
</dbReference>
<dbReference type="InterPro" id="IPR000793">
    <property type="entry name" value="ATP_synth_asu_C"/>
</dbReference>
<keyword evidence="12 15" id="KW-0139">CF(1)</keyword>
<feature type="domain" description="ATP synthase alpha subunit C-terminal" evidence="17">
    <location>
        <begin position="376"/>
        <end position="499"/>
    </location>
</feature>
<dbReference type="Pfam" id="PF00006">
    <property type="entry name" value="ATP-synt_ab"/>
    <property type="match status" value="1"/>
</dbReference>
<evidence type="ECO:0000256" key="1">
    <source>
        <dbReference type="ARBA" id="ARBA00003784"/>
    </source>
</evidence>
<dbReference type="InterPro" id="IPR038376">
    <property type="entry name" value="ATP_synth_asu_C_sf"/>
</dbReference>
<sequence>MAQDELDKPNDGWLARQRAALARALVGSEGLETGRVEQVADGIAHVSGLPSVRLDELLRFADGSVGFVMSLEEGHLAAVLLDRQTTLAAGMPVFGTGQVLQVPVGPALLGRVVDPLGRPLDDRAAPETADWLPVERPAPAIIERALVSEPLDTGVLIVDALFAIGRGQRELIIGDRATGKTSLALDAIVNQKHSDVICVYVAVGQRSAAVQQAIEAVRRQGAPERCVFVVATAADSAGLQWLAPFAGFSIAEYFRDRGQHALIVIDDLSKHAATHRELALLTHAPPGREAFPGDIFYLHARLLERAARLSPERGGGSLTALPIAQTEAGNLAAYIPTNLISITDGQIVLDSHLAAANQRPAVETGLSVSRVGGKAQPKALRQVAGRLRLEYSQFLELEMFTRFGGLGDARVRQQMTRGERIRALLVQPRFTALRRSDQIALLAALAAGTFDERPVSVIAPLQQRLPGWLDAHAPTLRETLEQGGELDDAARQRLVQTVAALCDELQQGGA</sequence>
<dbReference type="Proteomes" id="UP000595933">
    <property type="component" value="Chromosome"/>
</dbReference>
<dbReference type="Gene3D" id="1.20.150.20">
    <property type="entry name" value="ATP synthase alpha/beta chain, C-terminal domain"/>
    <property type="match status" value="1"/>
</dbReference>
<evidence type="ECO:0000256" key="11">
    <source>
        <dbReference type="ARBA" id="ARBA00023136"/>
    </source>
</evidence>
<dbReference type="InterPro" id="IPR033732">
    <property type="entry name" value="ATP_synth_F1_a_nt-bd_dom"/>
</dbReference>
<keyword evidence="5 15" id="KW-1003">Cell membrane</keyword>
<keyword evidence="6 15" id="KW-0547">Nucleotide-binding</keyword>
<comment type="subunit">
    <text evidence="14">F-type ATPases have 2 components, CF(1) - the catalytic core - and CF(0) - the membrane proton channel. CF(1) has five subunits: alpha(3), beta(3), gamma(1), delta(1), epsilon(1). CF(0) has four main subunits: a(1), b(1), b'(1) and c(9-12).</text>
</comment>
<dbReference type="Gene3D" id="3.40.50.300">
    <property type="entry name" value="P-loop containing nucleotide triphosphate hydrolases"/>
    <property type="match status" value="1"/>
</dbReference>
<proteinExistence type="inferred from homology"/>
<dbReference type="EC" id="7.1.2.2" evidence="15"/>
<dbReference type="PANTHER" id="PTHR48082:SF2">
    <property type="entry name" value="ATP SYNTHASE SUBUNIT ALPHA, MITOCHONDRIAL"/>
    <property type="match status" value="1"/>
</dbReference>
<evidence type="ECO:0000259" key="17">
    <source>
        <dbReference type="Pfam" id="PF00306"/>
    </source>
</evidence>
<dbReference type="HAMAP" id="MF_01346">
    <property type="entry name" value="ATP_synth_alpha_bact"/>
    <property type="match status" value="1"/>
</dbReference>
<dbReference type="InterPro" id="IPR027417">
    <property type="entry name" value="P-loop_NTPase"/>
</dbReference>
<dbReference type="FunFam" id="3.40.50.300:FF:004039">
    <property type="entry name" value="ATP synthase subunit alpha, mitochondrial"/>
    <property type="match status" value="1"/>
</dbReference>
<evidence type="ECO:0000256" key="12">
    <source>
        <dbReference type="ARBA" id="ARBA00023196"/>
    </source>
</evidence>
<dbReference type="Pfam" id="PF00306">
    <property type="entry name" value="ATP-synt_ab_C"/>
    <property type="match status" value="1"/>
</dbReference>
<protein>
    <recommendedName>
        <fullName evidence="15">ATP synthase subunit alpha</fullName>
        <ecNumber evidence="15">7.1.2.2</ecNumber>
    </recommendedName>
    <alternativeName>
        <fullName evidence="15">ATP synthase F1 sector subunit alpha</fullName>
    </alternativeName>
    <alternativeName>
        <fullName evidence="15">F-ATPase subunit alpha</fullName>
    </alternativeName>
</protein>
<evidence type="ECO:0000256" key="7">
    <source>
        <dbReference type="ARBA" id="ARBA00022781"/>
    </source>
</evidence>
<evidence type="ECO:0000256" key="4">
    <source>
        <dbReference type="ARBA" id="ARBA00022448"/>
    </source>
</evidence>
<keyword evidence="8 15" id="KW-0067">ATP-binding</keyword>
<dbReference type="InterPro" id="IPR000194">
    <property type="entry name" value="ATPase_F1/V1/A1_a/bsu_nucl-bd"/>
</dbReference>
<evidence type="ECO:0000313" key="18">
    <source>
        <dbReference type="EMBL" id="QQN50472.1"/>
    </source>
</evidence>
<dbReference type="GO" id="GO:0043531">
    <property type="term" value="F:ADP binding"/>
    <property type="evidence" value="ECO:0007669"/>
    <property type="project" value="TreeGrafter"/>
</dbReference>
<keyword evidence="11 15" id="KW-0472">Membrane</keyword>
<comment type="function">
    <text evidence="1 15">Produces ATP from ADP in the presence of a proton gradient across the membrane. The alpha chain is a regulatory subunit.</text>
</comment>
<dbReference type="GO" id="GO:0005524">
    <property type="term" value="F:ATP binding"/>
    <property type="evidence" value="ECO:0007669"/>
    <property type="project" value="UniProtKB-UniRule"/>
</dbReference>
<dbReference type="Gene3D" id="2.40.30.20">
    <property type="match status" value="1"/>
</dbReference>
<organism evidence="18 19">
    <name type="scientific">Stutzerimonas balearica</name>
    <dbReference type="NCBI Taxonomy" id="74829"/>
    <lineage>
        <taxon>Bacteria</taxon>
        <taxon>Pseudomonadati</taxon>
        <taxon>Pseudomonadota</taxon>
        <taxon>Gammaproteobacteria</taxon>
        <taxon>Pseudomonadales</taxon>
        <taxon>Pseudomonadaceae</taxon>
        <taxon>Stutzerimonas</taxon>
    </lineage>
</organism>
<keyword evidence="9 15" id="KW-1278">Translocase</keyword>
<dbReference type="SUPFAM" id="SSF50615">
    <property type="entry name" value="N-terminal domain of alpha and beta subunits of F1 ATP synthase"/>
    <property type="match status" value="1"/>
</dbReference>
<gene>
    <name evidence="15" type="primary">atpA</name>
    <name evidence="18" type="ORF">I6H70_18365</name>
</gene>
<keyword evidence="13 15" id="KW-0066">ATP synthesis</keyword>
<dbReference type="CDD" id="cd18113">
    <property type="entry name" value="ATP-synt_F1_alpha_C"/>
    <property type="match status" value="1"/>
</dbReference>
<dbReference type="EMBL" id="CP067013">
    <property type="protein sequence ID" value="QQN50472.1"/>
    <property type="molecule type" value="Genomic_DNA"/>
</dbReference>
<dbReference type="InterPro" id="IPR023366">
    <property type="entry name" value="ATP_synth_asu-like_sf"/>
</dbReference>
<dbReference type="GO" id="GO:0046933">
    <property type="term" value="F:proton-transporting ATP synthase activity, rotational mechanism"/>
    <property type="evidence" value="ECO:0007669"/>
    <property type="project" value="UniProtKB-UniRule"/>
</dbReference>
<comment type="catalytic activity">
    <reaction evidence="15">
        <text>ATP + H2O + 4 H(+)(in) = ADP + phosphate + 5 H(+)(out)</text>
        <dbReference type="Rhea" id="RHEA:57720"/>
        <dbReference type="ChEBI" id="CHEBI:15377"/>
        <dbReference type="ChEBI" id="CHEBI:15378"/>
        <dbReference type="ChEBI" id="CHEBI:30616"/>
        <dbReference type="ChEBI" id="CHEBI:43474"/>
        <dbReference type="ChEBI" id="CHEBI:456216"/>
        <dbReference type="EC" id="7.1.2.2"/>
    </reaction>
</comment>
<evidence type="ECO:0000256" key="3">
    <source>
        <dbReference type="ARBA" id="ARBA00008936"/>
    </source>
</evidence>
<evidence type="ECO:0000256" key="2">
    <source>
        <dbReference type="ARBA" id="ARBA00004370"/>
    </source>
</evidence>
<reference evidence="18 19" key="1">
    <citation type="submission" date="2020-12" db="EMBL/GenBank/DDBJ databases">
        <title>FDA dAtabase for Regulatory Grade micrObial Sequences (FDA-ARGOS): Supporting development and validation of Infectious Disease Dx tests.</title>
        <authorList>
            <person name="Sproer C."/>
            <person name="Gronow S."/>
            <person name="Severitt S."/>
            <person name="Schroder I."/>
            <person name="Tallon L."/>
            <person name="Sadzewicz L."/>
            <person name="Zhao X."/>
            <person name="Boylan J."/>
            <person name="Ott S."/>
            <person name="Bowen H."/>
            <person name="Vavikolanu K."/>
            <person name="Mehta A."/>
            <person name="Aluvathingal J."/>
            <person name="Nadendla S."/>
            <person name="Lowell S."/>
            <person name="Myers T."/>
            <person name="Yan Y."/>
            <person name="Sichtig H."/>
        </authorList>
    </citation>
    <scope>NUCLEOTIDE SEQUENCE [LARGE SCALE GENOMIC DNA]</scope>
    <source>
        <strain evidence="18 19">FDAARGOS_1013</strain>
    </source>
</reference>
<dbReference type="InterPro" id="IPR005294">
    <property type="entry name" value="ATP_synth_F1_asu"/>
</dbReference>
<evidence type="ECO:0000256" key="6">
    <source>
        <dbReference type="ARBA" id="ARBA00022741"/>
    </source>
</evidence>
<evidence type="ECO:0000256" key="8">
    <source>
        <dbReference type="ARBA" id="ARBA00022840"/>
    </source>
</evidence>
<evidence type="ECO:0000256" key="9">
    <source>
        <dbReference type="ARBA" id="ARBA00022967"/>
    </source>
</evidence>
<dbReference type="AlphaFoldDB" id="A0A9X7V7C8"/>
<dbReference type="GO" id="GO:0005886">
    <property type="term" value="C:plasma membrane"/>
    <property type="evidence" value="ECO:0007669"/>
    <property type="project" value="UniProtKB-SubCell"/>
</dbReference>
<evidence type="ECO:0000259" key="16">
    <source>
        <dbReference type="Pfam" id="PF00006"/>
    </source>
</evidence>
<feature type="domain" description="ATPase F1/V1/A1 complex alpha/beta subunit nucleotide-binding" evidence="16">
    <location>
        <begin position="154"/>
        <end position="369"/>
    </location>
</feature>
<evidence type="ECO:0000256" key="5">
    <source>
        <dbReference type="ARBA" id="ARBA00022475"/>
    </source>
</evidence>
<dbReference type="SUPFAM" id="SSF52540">
    <property type="entry name" value="P-loop containing nucleoside triphosphate hydrolases"/>
    <property type="match status" value="1"/>
</dbReference>
<dbReference type="CDD" id="cd18116">
    <property type="entry name" value="ATP-synt_F1_alpha_N"/>
    <property type="match status" value="1"/>
</dbReference>
<keyword evidence="7 15" id="KW-0375">Hydrogen ion transport</keyword>
<feature type="binding site" evidence="15">
    <location>
        <begin position="174"/>
        <end position="181"/>
    </location>
    <ligand>
        <name>ATP</name>
        <dbReference type="ChEBI" id="CHEBI:30616"/>
    </ligand>
</feature>
<evidence type="ECO:0000256" key="15">
    <source>
        <dbReference type="HAMAP-Rule" id="MF_01346"/>
    </source>
</evidence>
<evidence type="ECO:0000256" key="14">
    <source>
        <dbReference type="ARBA" id="ARBA00026013"/>
    </source>
</evidence>
<dbReference type="PANTHER" id="PTHR48082">
    <property type="entry name" value="ATP SYNTHASE SUBUNIT ALPHA, MITOCHONDRIAL"/>
    <property type="match status" value="1"/>
</dbReference>
<dbReference type="InterPro" id="IPR036121">
    <property type="entry name" value="ATPase_F1/V1/A1_a/bsu_N_sf"/>
</dbReference>
<comment type="subcellular location">
    <subcellularLocation>
        <location evidence="15">Cell membrane</location>
        <topology evidence="15">Peripheral membrane protein</topology>
    </subcellularLocation>
    <subcellularLocation>
        <location evidence="2">Membrane</location>
    </subcellularLocation>
</comment>
<dbReference type="GO" id="GO:0045259">
    <property type="term" value="C:proton-transporting ATP synthase complex"/>
    <property type="evidence" value="ECO:0007669"/>
    <property type="project" value="UniProtKB-KW"/>
</dbReference>
<dbReference type="CDD" id="cd01132">
    <property type="entry name" value="F1-ATPase_alpha_CD"/>
    <property type="match status" value="1"/>
</dbReference>
<evidence type="ECO:0000256" key="13">
    <source>
        <dbReference type="ARBA" id="ARBA00023310"/>
    </source>
</evidence>
<comment type="similarity">
    <text evidence="3 15">Belongs to the ATPase alpha/beta chains family.</text>
</comment>
<dbReference type="NCBIfam" id="NF009884">
    <property type="entry name" value="PRK13343.1"/>
    <property type="match status" value="1"/>
</dbReference>
<keyword evidence="4 15" id="KW-0813">Transport</keyword>
<evidence type="ECO:0000256" key="10">
    <source>
        <dbReference type="ARBA" id="ARBA00023065"/>
    </source>
</evidence>
<dbReference type="SUPFAM" id="SSF47917">
    <property type="entry name" value="C-terminal domain of alpha and beta subunits of F1 ATP synthase"/>
    <property type="match status" value="1"/>
</dbReference>
<name>A0A9X7V7C8_9GAMM</name>
<keyword evidence="10 15" id="KW-0406">Ion transport</keyword>
<evidence type="ECO:0000313" key="19">
    <source>
        <dbReference type="Proteomes" id="UP000595933"/>
    </source>
</evidence>
<accession>A0A9X7V7C8</accession>